<dbReference type="EC" id="3.-.-.-" evidence="4"/>
<evidence type="ECO:0000256" key="2">
    <source>
        <dbReference type="ARBA" id="ARBA00023136"/>
    </source>
</evidence>
<dbReference type="InterPro" id="IPR001466">
    <property type="entry name" value="Beta-lactam-related"/>
</dbReference>
<dbReference type="InterPro" id="IPR050491">
    <property type="entry name" value="AmpC-like"/>
</dbReference>
<dbReference type="PANTHER" id="PTHR46825">
    <property type="entry name" value="D-ALANYL-D-ALANINE-CARBOXYPEPTIDASE/ENDOPEPTIDASE AMPH"/>
    <property type="match status" value="1"/>
</dbReference>
<dbReference type="SUPFAM" id="SSF56601">
    <property type="entry name" value="beta-lactamase/transpeptidase-like"/>
    <property type="match status" value="1"/>
</dbReference>
<dbReference type="Proteomes" id="UP001596990">
    <property type="component" value="Unassembled WGS sequence"/>
</dbReference>
<protein>
    <submittedName>
        <fullName evidence="4">Serine hydrolase domain-containing protein</fullName>
        <ecNumber evidence="4">3.-.-.-</ecNumber>
    </submittedName>
</protein>
<keyword evidence="5" id="KW-1185">Reference proteome</keyword>
<proteinExistence type="predicted"/>
<evidence type="ECO:0000313" key="5">
    <source>
        <dbReference type="Proteomes" id="UP001596990"/>
    </source>
</evidence>
<evidence type="ECO:0000259" key="3">
    <source>
        <dbReference type="Pfam" id="PF00144"/>
    </source>
</evidence>
<dbReference type="EMBL" id="JBHTKL010000006">
    <property type="protein sequence ID" value="MFD1020835.1"/>
    <property type="molecule type" value="Genomic_DNA"/>
</dbReference>
<dbReference type="Gene3D" id="3.40.710.10">
    <property type="entry name" value="DD-peptidase/beta-lactamase superfamily"/>
    <property type="match status" value="1"/>
</dbReference>
<dbReference type="GO" id="GO:0016787">
    <property type="term" value="F:hydrolase activity"/>
    <property type="evidence" value="ECO:0007669"/>
    <property type="project" value="UniProtKB-KW"/>
</dbReference>
<sequence length="339" mass="38681">MMDVKETIDGLANEQGVSGTLLVKQGDEVRLEMSYGFANKAEKIENNLHTRFGVASGCKLFTAIGIAQLVDQGLLTFDTKLKDCLELSFPNFDDRVTIHHLLTHTSGVPDYFDEEVMNDYEDLWKTRPVYTITKPEDFLPMFQDGNMLFHPGERFHYNNAGYILLGLVIQQLSGMNFTDYIEEKVFKECGMVDSGYFSSDCLPENTALGYIEDKEEGTWKTNIFSIPIKGGPDGGAYVTAPDMVKVWEALFSYKLISKSVTDQMLQPYMEVNNFLRYGYGMWMNEGERGIYKYHVMGFDPGVRFRASYYPEKDLKIIAACNNEVDPFDMVKTIEDEFLE</sequence>
<dbReference type="PANTHER" id="PTHR46825:SF11">
    <property type="entry name" value="PENICILLIN-BINDING PROTEIN 4"/>
    <property type="match status" value="1"/>
</dbReference>
<keyword evidence="4" id="KW-0378">Hydrolase</keyword>
<dbReference type="InterPro" id="IPR012338">
    <property type="entry name" value="Beta-lactam/transpept-like"/>
</dbReference>
<keyword evidence="2" id="KW-0472">Membrane</keyword>
<feature type="domain" description="Beta-lactamase-related" evidence="3">
    <location>
        <begin position="6"/>
        <end position="325"/>
    </location>
</feature>
<name>A0ABW3L4B3_9BACI</name>
<comment type="caution">
    <text evidence="4">The sequence shown here is derived from an EMBL/GenBank/DDBJ whole genome shotgun (WGS) entry which is preliminary data.</text>
</comment>
<evidence type="ECO:0000313" key="4">
    <source>
        <dbReference type="EMBL" id="MFD1020835.1"/>
    </source>
</evidence>
<comment type="subcellular location">
    <subcellularLocation>
        <location evidence="1">Membrane</location>
    </subcellularLocation>
</comment>
<reference evidence="5" key="1">
    <citation type="journal article" date="2019" name="Int. J. Syst. Evol. Microbiol.">
        <title>The Global Catalogue of Microorganisms (GCM) 10K type strain sequencing project: providing services to taxonomists for standard genome sequencing and annotation.</title>
        <authorList>
            <consortium name="The Broad Institute Genomics Platform"/>
            <consortium name="The Broad Institute Genome Sequencing Center for Infectious Disease"/>
            <person name="Wu L."/>
            <person name="Ma J."/>
        </authorList>
    </citation>
    <scope>NUCLEOTIDE SEQUENCE [LARGE SCALE GENOMIC DNA]</scope>
    <source>
        <strain evidence="5">CCUG 56607</strain>
    </source>
</reference>
<evidence type="ECO:0000256" key="1">
    <source>
        <dbReference type="ARBA" id="ARBA00004370"/>
    </source>
</evidence>
<dbReference type="RefSeq" id="WP_386064014.1">
    <property type="nucleotide sequence ID" value="NZ_JBHTKL010000006.1"/>
</dbReference>
<dbReference type="Pfam" id="PF00144">
    <property type="entry name" value="Beta-lactamase"/>
    <property type="match status" value="1"/>
</dbReference>
<accession>A0ABW3L4B3</accession>
<organism evidence="4 5">
    <name type="scientific">Thalassobacillus hwangdonensis</name>
    <dbReference type="NCBI Taxonomy" id="546108"/>
    <lineage>
        <taxon>Bacteria</taxon>
        <taxon>Bacillati</taxon>
        <taxon>Bacillota</taxon>
        <taxon>Bacilli</taxon>
        <taxon>Bacillales</taxon>
        <taxon>Bacillaceae</taxon>
        <taxon>Thalassobacillus</taxon>
    </lineage>
</organism>
<gene>
    <name evidence="4" type="ORF">ACFQ2J_16730</name>
</gene>